<sequence>MSSVLKPSLTASVPQNSQIPSQLNKPMHPQQGPPQSYGQPSNHHPMMPHGNPTAAHNHPTTHQPNHYSLNVPNASGHYLGNNQPIPASNHPVASNPSQSSGQQLYGGVKNMVYQGGYQPNLGHPPNQPVNQLPPVSQTLPATNSQLSQHTAEDHSDRSQSNGTSEEKSNYTQENHVTTPKETSNTPALPTQPPPSEKLNSSPDKPVEAQKTAEQEKPVALDTASNASSSSGALPVPESTVQKSPQTAESVTQSVSKVSESVDNASGSPTKEVTQTESSGSAHSEKKTEEIKSNEAKDEVSAEEPIDEGKKAARVVETESANTPTESEKAACEVKETEVKEKVATTPKSRAIPRKPTKPAKNEEESPKTPKSESKPSPPQKSPSTSKSKRARIRTQPYQSPLPELEIISKISASSSQRNKTNDDKLTVFFKNEFLAVRNSEGTFYVCQAVQNIYKSSAKIRIRWLSQDKNDKTNQIYTPDFYDNTDFDCILTNLNLERVEKGKFRLPPAEKERTDSILKRSLAAEMGEEIPSPTVNEEHPDGLDLSLYKDENQLNKRKAKKRPATSPLKSPRSSSRTPSRKSPEKAKVAKATPKSSRKPVAQKETPVSTKKATVSTPAPKKTSGSRTERAKRRSDNASSTKVSPVSPKVDQKKAKALAKVARKSVVTTPKAQTPAKKRDKTCKIACPTSEGKIKC</sequence>
<reference evidence="2 3" key="1">
    <citation type="journal article" date="2021" name="BMC Biol.">
        <title>Horizontally acquired antibacterial genes associated with adaptive radiation of ladybird beetles.</title>
        <authorList>
            <person name="Li H.S."/>
            <person name="Tang X.F."/>
            <person name="Huang Y.H."/>
            <person name="Xu Z.Y."/>
            <person name="Chen M.L."/>
            <person name="Du X.Y."/>
            <person name="Qiu B.Y."/>
            <person name="Chen P.T."/>
            <person name="Zhang W."/>
            <person name="Slipinski A."/>
            <person name="Escalona H.E."/>
            <person name="Waterhouse R.M."/>
            <person name="Zwick A."/>
            <person name="Pang H."/>
        </authorList>
    </citation>
    <scope>NUCLEOTIDE SEQUENCE [LARGE SCALE GENOMIC DNA]</scope>
    <source>
        <strain evidence="2">SYSU2018</strain>
    </source>
</reference>
<feature type="compositionally biased region" description="Basic and acidic residues" evidence="1">
    <location>
        <begin position="306"/>
        <end position="316"/>
    </location>
</feature>
<feature type="compositionally biased region" description="Polar residues" evidence="1">
    <location>
        <begin position="158"/>
        <end position="188"/>
    </location>
</feature>
<accession>A0ABD2NNT3</accession>
<feature type="compositionally biased region" description="Polar residues" evidence="1">
    <location>
        <begin position="58"/>
        <end position="73"/>
    </location>
</feature>
<proteinExistence type="predicted"/>
<dbReference type="EMBL" id="JABFTP020000124">
    <property type="protein sequence ID" value="KAL3280127.1"/>
    <property type="molecule type" value="Genomic_DNA"/>
</dbReference>
<feature type="compositionally biased region" description="Polar residues" evidence="1">
    <location>
        <begin position="238"/>
        <end position="281"/>
    </location>
</feature>
<gene>
    <name evidence="2" type="ORF">HHI36_017632</name>
</gene>
<evidence type="ECO:0000256" key="1">
    <source>
        <dbReference type="SAM" id="MobiDB-lite"/>
    </source>
</evidence>
<feature type="compositionally biased region" description="Basic and acidic residues" evidence="1">
    <location>
        <begin position="325"/>
        <end position="342"/>
    </location>
</feature>
<feature type="compositionally biased region" description="Basic and acidic residues" evidence="1">
    <location>
        <begin position="282"/>
        <end position="299"/>
    </location>
</feature>
<name>A0ABD2NNT3_9CUCU</name>
<dbReference type="AlphaFoldDB" id="A0ABD2NNT3"/>
<feature type="region of interest" description="Disordered" evidence="1">
    <location>
        <begin position="554"/>
        <end position="680"/>
    </location>
</feature>
<feature type="compositionally biased region" description="Polar residues" evidence="1">
    <location>
        <begin position="222"/>
        <end position="231"/>
    </location>
</feature>
<feature type="compositionally biased region" description="Polar residues" evidence="1">
    <location>
        <begin position="136"/>
        <end position="149"/>
    </location>
</feature>
<feature type="compositionally biased region" description="Polar residues" evidence="1">
    <location>
        <begin position="1"/>
        <end position="24"/>
    </location>
</feature>
<feature type="compositionally biased region" description="Basic and acidic residues" evidence="1">
    <location>
        <begin position="359"/>
        <end position="373"/>
    </location>
</feature>
<feature type="compositionally biased region" description="Basic and acidic residues" evidence="1">
    <location>
        <begin position="204"/>
        <end position="218"/>
    </location>
</feature>
<feature type="compositionally biased region" description="Low complexity" evidence="1">
    <location>
        <begin position="29"/>
        <end position="41"/>
    </location>
</feature>
<feature type="compositionally biased region" description="Low complexity" evidence="1">
    <location>
        <begin position="637"/>
        <end position="647"/>
    </location>
</feature>
<keyword evidence="3" id="KW-1185">Reference proteome</keyword>
<evidence type="ECO:0000313" key="3">
    <source>
        <dbReference type="Proteomes" id="UP001516400"/>
    </source>
</evidence>
<comment type="caution">
    <text evidence="2">The sequence shown here is derived from an EMBL/GenBank/DDBJ whole genome shotgun (WGS) entry which is preliminary data.</text>
</comment>
<evidence type="ECO:0000313" key="2">
    <source>
        <dbReference type="EMBL" id="KAL3280127.1"/>
    </source>
</evidence>
<organism evidence="2 3">
    <name type="scientific">Cryptolaemus montrouzieri</name>
    <dbReference type="NCBI Taxonomy" id="559131"/>
    <lineage>
        <taxon>Eukaryota</taxon>
        <taxon>Metazoa</taxon>
        <taxon>Ecdysozoa</taxon>
        <taxon>Arthropoda</taxon>
        <taxon>Hexapoda</taxon>
        <taxon>Insecta</taxon>
        <taxon>Pterygota</taxon>
        <taxon>Neoptera</taxon>
        <taxon>Endopterygota</taxon>
        <taxon>Coleoptera</taxon>
        <taxon>Polyphaga</taxon>
        <taxon>Cucujiformia</taxon>
        <taxon>Coccinelloidea</taxon>
        <taxon>Coccinellidae</taxon>
        <taxon>Scymninae</taxon>
        <taxon>Scymnini</taxon>
        <taxon>Cryptolaemus</taxon>
    </lineage>
</organism>
<feature type="region of interest" description="Disordered" evidence="1">
    <location>
        <begin position="1"/>
        <end position="403"/>
    </location>
</feature>
<feature type="compositionally biased region" description="Polar residues" evidence="1">
    <location>
        <begin position="604"/>
        <end position="615"/>
    </location>
</feature>
<protein>
    <submittedName>
        <fullName evidence="2">Uncharacterized protein</fullName>
    </submittedName>
</protein>
<dbReference type="Proteomes" id="UP001516400">
    <property type="component" value="Unassembled WGS sequence"/>
</dbReference>
<feature type="compositionally biased region" description="Polar residues" evidence="1">
    <location>
        <begin position="80"/>
        <end position="103"/>
    </location>
</feature>
<feature type="compositionally biased region" description="Low complexity" evidence="1">
    <location>
        <begin position="564"/>
        <end position="576"/>
    </location>
</feature>